<evidence type="ECO:0000256" key="3">
    <source>
        <dbReference type="ARBA" id="ARBA00022448"/>
    </source>
</evidence>
<sequence length="322" mass="35473">MATVHKTKPGFSSPRRPVYQQSSQLAVLKGLFAGSMGGIAQVCVGMPFDTVKVRMQNNCSISPLYKGYLHCISSILYKEGPLAFYKGALSPFTGISFCVSLQFGGFELMKRVVMHQHTKQGRENPQILSKPEIIACGSVAGVFNSMASTPVEHIRIRMQQQKNKKGEKGKFSGSYDAVTRIYRKYGFSGVMKGYCSALCRDSIAYGVYFGTYSTLKSKIIGDQPNPSILKILLCGALTGEVFWITVYPIDLCKTKIQSDPFRGGKFTGLIPTAKEIYRLEGFKGFYRGYITCVCRTPFSSGFTFVTVETVMKLIGPLGATLE</sequence>
<keyword evidence="12" id="KW-1185">Reference proteome</keyword>
<evidence type="ECO:0000256" key="2">
    <source>
        <dbReference type="ARBA" id="ARBA00006375"/>
    </source>
</evidence>
<name>A0AAD1XH35_EUPCR</name>
<feature type="repeat" description="Solcar" evidence="9">
    <location>
        <begin position="226"/>
        <end position="313"/>
    </location>
</feature>
<dbReference type="GO" id="GO:1990575">
    <property type="term" value="P:mitochondrial L-ornithine transmembrane transport"/>
    <property type="evidence" value="ECO:0007669"/>
    <property type="project" value="TreeGrafter"/>
</dbReference>
<dbReference type="Proteomes" id="UP001295684">
    <property type="component" value="Unassembled WGS sequence"/>
</dbReference>
<dbReference type="SUPFAM" id="SSF103506">
    <property type="entry name" value="Mitochondrial carrier"/>
    <property type="match status" value="1"/>
</dbReference>
<protein>
    <recommendedName>
        <fullName evidence="13">Mitochondrial carrier protein</fullName>
    </recommendedName>
</protein>
<keyword evidence="7" id="KW-0496">Mitochondrion</keyword>
<proteinExistence type="inferred from homology"/>
<dbReference type="InterPro" id="IPR050567">
    <property type="entry name" value="Mitochondrial_Carrier"/>
</dbReference>
<evidence type="ECO:0000256" key="10">
    <source>
        <dbReference type="RuleBase" id="RU000488"/>
    </source>
</evidence>
<dbReference type="InterPro" id="IPR018108">
    <property type="entry name" value="MCP_transmembrane"/>
</dbReference>
<dbReference type="EMBL" id="CAMPGE010013875">
    <property type="protein sequence ID" value="CAI2372583.1"/>
    <property type="molecule type" value="Genomic_DNA"/>
</dbReference>
<evidence type="ECO:0000256" key="9">
    <source>
        <dbReference type="PROSITE-ProRule" id="PRU00282"/>
    </source>
</evidence>
<evidence type="ECO:0000256" key="4">
    <source>
        <dbReference type="ARBA" id="ARBA00022692"/>
    </source>
</evidence>
<dbReference type="PANTHER" id="PTHR45624:SF12">
    <property type="entry name" value="MITOCHONDRIAL ORNITHINE TRANSPORTER 1"/>
    <property type="match status" value="1"/>
</dbReference>
<evidence type="ECO:0000313" key="12">
    <source>
        <dbReference type="Proteomes" id="UP001295684"/>
    </source>
</evidence>
<accession>A0AAD1XH35</accession>
<gene>
    <name evidence="11" type="ORF">ECRASSUSDP1_LOCUS13914</name>
</gene>
<comment type="caution">
    <text evidence="11">The sequence shown here is derived from an EMBL/GenBank/DDBJ whole genome shotgun (WGS) entry which is preliminary data.</text>
</comment>
<evidence type="ECO:0000256" key="1">
    <source>
        <dbReference type="ARBA" id="ARBA00004225"/>
    </source>
</evidence>
<comment type="similarity">
    <text evidence="2 10">Belongs to the mitochondrial carrier (TC 2.A.29) family.</text>
</comment>
<dbReference type="GO" id="GO:0031966">
    <property type="term" value="C:mitochondrial membrane"/>
    <property type="evidence" value="ECO:0007669"/>
    <property type="project" value="UniProtKB-SubCell"/>
</dbReference>
<dbReference type="GO" id="GO:0000064">
    <property type="term" value="F:L-ornithine transmembrane transporter activity"/>
    <property type="evidence" value="ECO:0007669"/>
    <property type="project" value="TreeGrafter"/>
</dbReference>
<evidence type="ECO:0000256" key="5">
    <source>
        <dbReference type="ARBA" id="ARBA00022737"/>
    </source>
</evidence>
<dbReference type="PROSITE" id="PS50920">
    <property type="entry name" value="SOLCAR"/>
    <property type="match status" value="3"/>
</dbReference>
<dbReference type="AlphaFoldDB" id="A0AAD1XH35"/>
<keyword evidence="4 9" id="KW-0812">Transmembrane</keyword>
<feature type="repeat" description="Solcar" evidence="9">
    <location>
        <begin position="128"/>
        <end position="218"/>
    </location>
</feature>
<keyword evidence="6" id="KW-1133">Transmembrane helix</keyword>
<evidence type="ECO:0000256" key="7">
    <source>
        <dbReference type="ARBA" id="ARBA00023128"/>
    </source>
</evidence>
<reference evidence="11" key="1">
    <citation type="submission" date="2023-07" db="EMBL/GenBank/DDBJ databases">
        <authorList>
            <consortium name="AG Swart"/>
            <person name="Singh M."/>
            <person name="Singh A."/>
            <person name="Seah K."/>
            <person name="Emmerich C."/>
        </authorList>
    </citation>
    <scope>NUCLEOTIDE SEQUENCE</scope>
    <source>
        <strain evidence="11">DP1</strain>
    </source>
</reference>
<evidence type="ECO:0008006" key="13">
    <source>
        <dbReference type="Google" id="ProtNLM"/>
    </source>
</evidence>
<dbReference type="InterPro" id="IPR023395">
    <property type="entry name" value="MCP_dom_sf"/>
</dbReference>
<feature type="repeat" description="Solcar" evidence="9">
    <location>
        <begin position="25"/>
        <end position="112"/>
    </location>
</feature>
<dbReference type="Pfam" id="PF00153">
    <property type="entry name" value="Mito_carr"/>
    <property type="match status" value="3"/>
</dbReference>
<organism evidence="11 12">
    <name type="scientific">Euplotes crassus</name>
    <dbReference type="NCBI Taxonomy" id="5936"/>
    <lineage>
        <taxon>Eukaryota</taxon>
        <taxon>Sar</taxon>
        <taxon>Alveolata</taxon>
        <taxon>Ciliophora</taxon>
        <taxon>Intramacronucleata</taxon>
        <taxon>Spirotrichea</taxon>
        <taxon>Hypotrichia</taxon>
        <taxon>Euplotida</taxon>
        <taxon>Euplotidae</taxon>
        <taxon>Moneuplotes</taxon>
    </lineage>
</organism>
<comment type="subcellular location">
    <subcellularLocation>
        <location evidence="1">Mitochondrion membrane</location>
        <topology evidence="1">Multi-pass membrane protein</topology>
    </subcellularLocation>
</comment>
<dbReference type="PANTHER" id="PTHR45624">
    <property type="entry name" value="MITOCHONDRIAL BASIC AMINO ACIDS TRANSPORTER-RELATED"/>
    <property type="match status" value="1"/>
</dbReference>
<evidence type="ECO:0000313" key="11">
    <source>
        <dbReference type="EMBL" id="CAI2372583.1"/>
    </source>
</evidence>
<keyword evidence="3 10" id="KW-0813">Transport</keyword>
<evidence type="ECO:0000256" key="6">
    <source>
        <dbReference type="ARBA" id="ARBA00022989"/>
    </source>
</evidence>
<keyword evidence="5" id="KW-0677">Repeat</keyword>
<dbReference type="Gene3D" id="1.50.40.10">
    <property type="entry name" value="Mitochondrial carrier domain"/>
    <property type="match status" value="2"/>
</dbReference>
<evidence type="ECO:0000256" key="8">
    <source>
        <dbReference type="ARBA" id="ARBA00023136"/>
    </source>
</evidence>
<keyword evidence="8 9" id="KW-0472">Membrane</keyword>